<evidence type="ECO:0000256" key="1">
    <source>
        <dbReference type="ARBA" id="ARBA00010820"/>
    </source>
</evidence>
<comment type="caution">
    <text evidence="4">The sequence shown here is derived from an EMBL/GenBank/DDBJ whole genome shotgun (WGS) entry which is preliminary data.</text>
</comment>
<feature type="region of interest" description="Disordered" evidence="2">
    <location>
        <begin position="192"/>
        <end position="239"/>
    </location>
</feature>
<accession>A0ABQ8CLC5</accession>
<evidence type="ECO:0000256" key="2">
    <source>
        <dbReference type="SAM" id="MobiDB-lite"/>
    </source>
</evidence>
<dbReference type="EMBL" id="JAGKQM010000007">
    <property type="protein sequence ID" value="KAH0917870.1"/>
    <property type="molecule type" value="Genomic_DNA"/>
</dbReference>
<feature type="compositionally biased region" description="Basic residues" evidence="2">
    <location>
        <begin position="201"/>
        <end position="213"/>
    </location>
</feature>
<gene>
    <name evidence="4" type="ORF">HID58_025530</name>
</gene>
<dbReference type="PANTHER" id="PTHR31662">
    <property type="entry name" value="BNAANNG10740D PROTEIN-RELATED"/>
    <property type="match status" value="1"/>
</dbReference>
<evidence type="ECO:0000313" key="4">
    <source>
        <dbReference type="EMBL" id="KAH0917870.1"/>
    </source>
</evidence>
<dbReference type="PANTHER" id="PTHR31662:SF49">
    <property type="entry name" value="GLABROUS1 ENHANCER-BINDING PROTEIN-RELATED"/>
    <property type="match status" value="1"/>
</dbReference>
<organism evidence="4 5">
    <name type="scientific">Brassica napus</name>
    <name type="common">Rape</name>
    <dbReference type="NCBI Taxonomy" id="3708"/>
    <lineage>
        <taxon>Eukaryota</taxon>
        <taxon>Viridiplantae</taxon>
        <taxon>Streptophyta</taxon>
        <taxon>Embryophyta</taxon>
        <taxon>Tracheophyta</taxon>
        <taxon>Spermatophyta</taxon>
        <taxon>Magnoliopsida</taxon>
        <taxon>eudicotyledons</taxon>
        <taxon>Gunneridae</taxon>
        <taxon>Pentapetalae</taxon>
        <taxon>rosids</taxon>
        <taxon>malvids</taxon>
        <taxon>Brassicales</taxon>
        <taxon>Brassicaceae</taxon>
        <taxon>Brassiceae</taxon>
        <taxon>Brassica</taxon>
    </lineage>
</organism>
<comment type="similarity">
    <text evidence="1">Belongs to the GeBP family.</text>
</comment>
<keyword evidence="5" id="KW-1185">Reference proteome</keyword>
<sequence>MHRVQTTTSSSTVAILCTEFVEITADVHPIPTHMFRFCSHDQLTLFANTNINFPDITSLILSPIYVMFCWPKLPWKLAYSEELDLCKTFSALDARLLTFYEPVKLRPSKLSMGGATFHVPNVPKNCSLGYNPSVAQHVVTPPPTVSSDNTLPLLHSCFVKLLSSDVIGLTICPQLKMASLHATMVNLDLPDGTSPPSHILRSTKSKSPGKHASKPSPSEPEHVTKKKNKTLASPSSSSSRIWNEEDELTVLKGLVDYQAQKGIEPKSNWSDFYRFLLGGGGSITGKFSKEQVLSKIRKLKAKFIASIQTGNTSQSEAFLLSKSIWGLQNESDQSTKSPEEMANHEASNNEVTEADFEGNDESSWAVRDAFETMVSKGLSDYQKKLQLQKLMNLGSAKRKELSDEWNELCAEEVKLNIKRLKFSAMLAEAAKWAGQLRDALKVLTLLMHREPDLNLTFVNGLCEVDKAKKLLQVMHTQGIKDTKPNTVCVVHCSVKWDVLNGEILRGSQGEMMNMTLWFGKLEEALGKVLRTALRSDAMTCFMKAKLYVEKLSKRLVLEGNVEEADLLMLLLLIACLSEWSEPGDVESTYQTKTGLTKIMSASWHSKPKLETVVEKY</sequence>
<dbReference type="Pfam" id="PF04504">
    <property type="entry name" value="GeBP-like_DBD"/>
    <property type="match status" value="1"/>
</dbReference>
<dbReference type="InterPro" id="IPR053932">
    <property type="entry name" value="GeBP-like_DBD"/>
</dbReference>
<feature type="region of interest" description="Disordered" evidence="2">
    <location>
        <begin position="330"/>
        <end position="354"/>
    </location>
</feature>
<dbReference type="InterPro" id="IPR007592">
    <property type="entry name" value="GEBP"/>
</dbReference>
<feature type="domain" description="Glabrous enhancer-binding protein-like DBD" evidence="3">
    <location>
        <begin position="239"/>
        <end position="326"/>
    </location>
</feature>
<feature type="compositionally biased region" description="Polar residues" evidence="2">
    <location>
        <begin position="230"/>
        <end position="239"/>
    </location>
</feature>
<evidence type="ECO:0000259" key="3">
    <source>
        <dbReference type="Pfam" id="PF04504"/>
    </source>
</evidence>
<name>A0ABQ8CLC5_BRANA</name>
<protein>
    <recommendedName>
        <fullName evidence="3">Glabrous enhancer-binding protein-like DBD domain-containing protein</fullName>
    </recommendedName>
</protein>
<evidence type="ECO:0000313" key="5">
    <source>
        <dbReference type="Proteomes" id="UP000824890"/>
    </source>
</evidence>
<proteinExistence type="inferred from homology"/>
<reference evidence="4 5" key="1">
    <citation type="submission" date="2021-05" db="EMBL/GenBank/DDBJ databases">
        <title>Genome Assembly of Synthetic Allotetraploid Brassica napus Reveals Homoeologous Exchanges between Subgenomes.</title>
        <authorList>
            <person name="Davis J.T."/>
        </authorList>
    </citation>
    <scope>NUCLEOTIDE SEQUENCE [LARGE SCALE GENOMIC DNA]</scope>
    <source>
        <strain evidence="5">cv. Da-Ae</strain>
        <tissue evidence="4">Seedling</tissue>
    </source>
</reference>
<dbReference type="Proteomes" id="UP000824890">
    <property type="component" value="Unassembled WGS sequence"/>
</dbReference>